<dbReference type="SUPFAM" id="SSF52743">
    <property type="entry name" value="Subtilisin-like"/>
    <property type="match status" value="1"/>
</dbReference>
<dbReference type="EMBL" id="QPJB01000007">
    <property type="protein sequence ID" value="RCW33487.1"/>
    <property type="molecule type" value="Genomic_DNA"/>
</dbReference>
<feature type="active site" description="Charge relay system" evidence="5">
    <location>
        <position position="326"/>
    </location>
</feature>
<comment type="caution">
    <text evidence="11">The sequence shown here is derived from an EMBL/GenBank/DDBJ whole genome shotgun (WGS) entry which is preliminary data.</text>
</comment>
<comment type="similarity">
    <text evidence="1 5 6">Belongs to the peptidase S8 family.</text>
</comment>
<protein>
    <submittedName>
        <fullName evidence="11">Serine protease</fullName>
    </submittedName>
</protein>
<dbReference type="InterPro" id="IPR022398">
    <property type="entry name" value="Peptidase_S8_His-AS"/>
</dbReference>
<dbReference type="InterPro" id="IPR023828">
    <property type="entry name" value="Peptidase_S8_Ser-AS"/>
</dbReference>
<evidence type="ECO:0000256" key="7">
    <source>
        <dbReference type="SAM" id="MobiDB-lite"/>
    </source>
</evidence>
<accession>A0A368UX54</accession>
<feature type="signal peptide" evidence="8">
    <location>
        <begin position="1"/>
        <end position="17"/>
    </location>
</feature>
<sequence length="869" mass="90876">MRLSILAFVLVPGMALLTGCGGGSGGSDAVSPIAPPSPLSGVISIEANSRVDQDTMDQLGLDGARPATVSLGLPDNFVLAGYLAGSGGSYPTLTDQGVIFSYESDAEDLYNIPMAKGQSIVLEAFGSRAGNPALRIELTDNGRIVDSAETGSAGSRVVVELGDEAEGEYSLTVRTLGSGPARYVISKNSVGTATQLNFDWPDYDFVPGEALVSMAEGRTSSFAVNAGISGRYLGGADWLVSMPVAATSSAANSGIAGQQITLEWIRELRKRLEYKSVVPNYFFRTQATPVDEPDYSLNWHYDLVNAPIAWQIGNAGLTPVHVAVLDSGLLQDSEGHWHPDLQQNVAPEGRDFIDGGEPVDPGSSVGGDVYHGTHVAGTIGAALNNEGIGGIAFESKIVPVRVLGEGGVGTSDQLIAGIRWVTGETSGGSPKAQVVNMSLGGLPQIEALESALRYGVGKRLLFVAAAGNSATSVPSYPAASRHVLSVSAVDAGGRPASYSNFGSWIDIAAPGGDASRDGNLDGLADVVWSTSGERRGGVSVPGYRGLQGTSMASPHVAGVLALMKMEMPLLDMTTIRGWLESGLLTQPQDGRTDRLGWGIIDAGKAVAKAIDGEPVTVLSASPAVVSLSNEGISTQLVEIQKFGDASVSAEKVASQPEWLGVELSGSAENGDLELLLTLKPDLLDPDEPARGVVEIAYEVDLSPNTLSIPVIGQLLSDEQARDAGRHFVLLVGTEPTDGGFYLAQSQVVADVENGQYRFRFEPDDGEEPRRLSEVTPGEYFLVAGTDLDGDGLICQAGEACAEYPVSGLREVITIEDGQSLSDIRMTTSFSRPTISTSNPDILPRPGFKGYRLLEPDQAPSTNDGAKAVQ</sequence>
<keyword evidence="4 5" id="KW-0720">Serine protease</keyword>
<dbReference type="GO" id="GO:0004252">
    <property type="term" value="F:serine-type endopeptidase activity"/>
    <property type="evidence" value="ECO:0007669"/>
    <property type="project" value="UniProtKB-UniRule"/>
</dbReference>
<dbReference type="InterPro" id="IPR023827">
    <property type="entry name" value="Peptidase_S8_Asp-AS"/>
</dbReference>
<dbReference type="PIRSF" id="PIRSF037893">
    <property type="entry name" value="Subtilisin_rel_Maqu_2796"/>
    <property type="match status" value="1"/>
</dbReference>
<dbReference type="PROSITE" id="PS00137">
    <property type="entry name" value="SUBTILASE_HIS"/>
    <property type="match status" value="1"/>
</dbReference>
<evidence type="ECO:0000256" key="3">
    <source>
        <dbReference type="ARBA" id="ARBA00022801"/>
    </source>
</evidence>
<feature type="active site" description="Charge relay system" evidence="5">
    <location>
        <position position="550"/>
    </location>
</feature>
<dbReference type="PROSITE" id="PS00136">
    <property type="entry name" value="SUBTILASE_ASP"/>
    <property type="match status" value="1"/>
</dbReference>
<dbReference type="Proteomes" id="UP000253065">
    <property type="component" value="Unassembled WGS sequence"/>
</dbReference>
<evidence type="ECO:0000313" key="10">
    <source>
        <dbReference type="EMBL" id="RBP72560.1"/>
    </source>
</evidence>
<feature type="domain" description="Peptidase S8/S53" evidence="9">
    <location>
        <begin position="320"/>
        <end position="598"/>
    </location>
</feature>
<dbReference type="InterPro" id="IPR000209">
    <property type="entry name" value="Peptidase_S8/S53_dom"/>
</dbReference>
<dbReference type="PROSITE" id="PS00138">
    <property type="entry name" value="SUBTILASE_SER"/>
    <property type="match status" value="1"/>
</dbReference>
<dbReference type="RefSeq" id="WP_235853686.1">
    <property type="nucleotide sequence ID" value="NZ_QNSA01000007.1"/>
</dbReference>
<dbReference type="InterPro" id="IPR017309">
    <property type="entry name" value="Pept_S8A_subtilisin_proteobac"/>
</dbReference>
<keyword evidence="13" id="KW-1185">Reference proteome</keyword>
<organism evidence="11 12">
    <name type="scientific">Marinobacter nauticus</name>
    <name type="common">Marinobacter hydrocarbonoclasticus</name>
    <name type="synonym">Marinobacter aquaeolei</name>
    <dbReference type="NCBI Taxonomy" id="2743"/>
    <lineage>
        <taxon>Bacteria</taxon>
        <taxon>Pseudomonadati</taxon>
        <taxon>Pseudomonadota</taxon>
        <taxon>Gammaproteobacteria</taxon>
        <taxon>Pseudomonadales</taxon>
        <taxon>Marinobacteraceae</taxon>
        <taxon>Marinobacter</taxon>
    </lineage>
</organism>
<feature type="active site" description="Charge relay system" evidence="5">
    <location>
        <position position="371"/>
    </location>
</feature>
<dbReference type="InterPro" id="IPR036852">
    <property type="entry name" value="Peptidase_S8/S53_dom_sf"/>
</dbReference>
<reference evidence="11 12" key="1">
    <citation type="submission" date="2018-07" db="EMBL/GenBank/DDBJ databases">
        <title>Freshwater and sediment microbial communities from various areas in North America, analyzing microbe dynamics in response to fracking.</title>
        <authorList>
            <person name="Lamendella R."/>
        </authorList>
    </citation>
    <scope>NUCLEOTIDE SEQUENCE [LARGE SCALE GENOMIC DNA]</scope>
    <source>
        <strain evidence="11 12">114E</strain>
        <strain evidence="10 13">114E_o</strain>
    </source>
</reference>
<evidence type="ECO:0000256" key="5">
    <source>
        <dbReference type="PROSITE-ProRule" id="PRU01240"/>
    </source>
</evidence>
<evidence type="ECO:0000313" key="13">
    <source>
        <dbReference type="Proteomes" id="UP000253065"/>
    </source>
</evidence>
<evidence type="ECO:0000256" key="1">
    <source>
        <dbReference type="ARBA" id="ARBA00011073"/>
    </source>
</evidence>
<dbReference type="InterPro" id="IPR050131">
    <property type="entry name" value="Peptidase_S8_subtilisin-like"/>
</dbReference>
<evidence type="ECO:0000256" key="6">
    <source>
        <dbReference type="RuleBase" id="RU003355"/>
    </source>
</evidence>
<dbReference type="PANTHER" id="PTHR43806:SF11">
    <property type="entry name" value="CEREVISIN-RELATED"/>
    <property type="match status" value="1"/>
</dbReference>
<feature type="region of interest" description="Disordered" evidence="7">
    <location>
        <begin position="831"/>
        <end position="869"/>
    </location>
</feature>
<keyword evidence="2 5" id="KW-0645">Protease</keyword>
<dbReference type="GO" id="GO:0006508">
    <property type="term" value="P:proteolysis"/>
    <property type="evidence" value="ECO:0007669"/>
    <property type="project" value="UniProtKB-KW"/>
</dbReference>
<dbReference type="PRINTS" id="PR00723">
    <property type="entry name" value="SUBTILISIN"/>
</dbReference>
<evidence type="ECO:0000313" key="11">
    <source>
        <dbReference type="EMBL" id="RCW33487.1"/>
    </source>
</evidence>
<evidence type="ECO:0000256" key="8">
    <source>
        <dbReference type="SAM" id="SignalP"/>
    </source>
</evidence>
<dbReference type="Pfam" id="PF00082">
    <property type="entry name" value="Peptidase_S8"/>
    <property type="match status" value="1"/>
</dbReference>
<evidence type="ECO:0000256" key="2">
    <source>
        <dbReference type="ARBA" id="ARBA00022670"/>
    </source>
</evidence>
<keyword evidence="8" id="KW-0732">Signal</keyword>
<proteinExistence type="inferred from homology"/>
<dbReference type="PROSITE" id="PS51257">
    <property type="entry name" value="PROKAR_LIPOPROTEIN"/>
    <property type="match status" value="1"/>
</dbReference>
<dbReference type="InterPro" id="IPR015500">
    <property type="entry name" value="Peptidase_S8_subtilisin-rel"/>
</dbReference>
<dbReference type="AlphaFoldDB" id="A0A368UX54"/>
<dbReference type="PROSITE" id="PS51892">
    <property type="entry name" value="SUBTILASE"/>
    <property type="match status" value="1"/>
</dbReference>
<dbReference type="Proteomes" id="UP000252795">
    <property type="component" value="Unassembled WGS sequence"/>
</dbReference>
<dbReference type="PANTHER" id="PTHR43806">
    <property type="entry name" value="PEPTIDASE S8"/>
    <property type="match status" value="1"/>
</dbReference>
<feature type="chain" id="PRO_5016629437" evidence="8">
    <location>
        <begin position="18"/>
        <end position="869"/>
    </location>
</feature>
<keyword evidence="3 5" id="KW-0378">Hydrolase</keyword>
<name>A0A368UX54_MARNT</name>
<dbReference type="EMBL" id="QNSA01000007">
    <property type="protein sequence ID" value="RBP72560.1"/>
    <property type="molecule type" value="Genomic_DNA"/>
</dbReference>
<gene>
    <name evidence="11" type="ORF">DET51_107158</name>
    <name evidence="10" type="ORF">DET64_107158</name>
</gene>
<evidence type="ECO:0000259" key="9">
    <source>
        <dbReference type="Pfam" id="PF00082"/>
    </source>
</evidence>
<dbReference type="Gene3D" id="3.40.50.200">
    <property type="entry name" value="Peptidase S8/S53 domain"/>
    <property type="match status" value="1"/>
</dbReference>
<evidence type="ECO:0000313" key="12">
    <source>
        <dbReference type="Proteomes" id="UP000252795"/>
    </source>
</evidence>
<evidence type="ECO:0000256" key="4">
    <source>
        <dbReference type="ARBA" id="ARBA00022825"/>
    </source>
</evidence>